<proteinExistence type="predicted"/>
<gene>
    <name evidence="1" type="ORF">HF521_022767</name>
</gene>
<evidence type="ECO:0000313" key="2">
    <source>
        <dbReference type="Proteomes" id="UP000606274"/>
    </source>
</evidence>
<dbReference type="Proteomes" id="UP000606274">
    <property type="component" value="Unassembled WGS sequence"/>
</dbReference>
<name>A0A8T0BEV2_SILME</name>
<evidence type="ECO:0000313" key="1">
    <source>
        <dbReference type="EMBL" id="KAF7703760.1"/>
    </source>
</evidence>
<reference evidence="1" key="1">
    <citation type="submission" date="2020-08" db="EMBL/GenBank/DDBJ databases">
        <title>Chromosome-level assembly of Southern catfish (Silurus meridionalis) provides insights into visual adaptation to the nocturnal and benthic lifestyles.</title>
        <authorList>
            <person name="Zhang Y."/>
            <person name="Wang D."/>
            <person name="Peng Z."/>
        </authorList>
    </citation>
    <scope>NUCLEOTIDE SEQUENCE</scope>
    <source>
        <strain evidence="1">SWU-2019-XX</strain>
        <tissue evidence="1">Muscle</tissue>
    </source>
</reference>
<dbReference type="EMBL" id="JABFDY010000009">
    <property type="protein sequence ID" value="KAF7703760.1"/>
    <property type="molecule type" value="Genomic_DNA"/>
</dbReference>
<accession>A0A8T0BEV2</accession>
<protein>
    <submittedName>
        <fullName evidence="1">Uncharacterized protein</fullName>
    </submittedName>
</protein>
<keyword evidence="2" id="KW-1185">Reference proteome</keyword>
<comment type="caution">
    <text evidence="1">The sequence shown here is derived from an EMBL/GenBank/DDBJ whole genome shotgun (WGS) entry which is preliminary data.</text>
</comment>
<organism evidence="1 2">
    <name type="scientific">Silurus meridionalis</name>
    <name type="common">Southern catfish</name>
    <name type="synonym">Silurus soldatovi meridionalis</name>
    <dbReference type="NCBI Taxonomy" id="175797"/>
    <lineage>
        <taxon>Eukaryota</taxon>
        <taxon>Metazoa</taxon>
        <taxon>Chordata</taxon>
        <taxon>Craniata</taxon>
        <taxon>Vertebrata</taxon>
        <taxon>Euteleostomi</taxon>
        <taxon>Actinopterygii</taxon>
        <taxon>Neopterygii</taxon>
        <taxon>Teleostei</taxon>
        <taxon>Ostariophysi</taxon>
        <taxon>Siluriformes</taxon>
        <taxon>Siluridae</taxon>
        <taxon>Silurus</taxon>
    </lineage>
</organism>
<sequence>MHTFRAYGLASVPRGPSWPNREQWSLAFCTEVHRAPGARAIARRIWCRVQCKKGRTPYVFVIVWSSPLGLARLVHGPVL</sequence>
<dbReference type="AlphaFoldDB" id="A0A8T0BEV2"/>